<accession>A0A4R2LF53</accession>
<keyword evidence="2" id="KW-1185">Reference proteome</keyword>
<gene>
    <name evidence="1" type="ORF">EV212_10788</name>
</gene>
<organism evidence="1 2">
    <name type="scientific">Frisingicoccus caecimuris</name>
    <dbReference type="NCBI Taxonomy" id="1796636"/>
    <lineage>
        <taxon>Bacteria</taxon>
        <taxon>Bacillati</taxon>
        <taxon>Bacillota</taxon>
        <taxon>Clostridia</taxon>
        <taxon>Lachnospirales</taxon>
        <taxon>Lachnospiraceae</taxon>
        <taxon>Frisingicoccus</taxon>
    </lineage>
</organism>
<evidence type="ECO:0000313" key="1">
    <source>
        <dbReference type="EMBL" id="TCO84486.1"/>
    </source>
</evidence>
<dbReference type="RefSeq" id="WP_132091716.1">
    <property type="nucleotide sequence ID" value="NZ_JANKAQ010000006.1"/>
</dbReference>
<name>A0A4R2LF53_9FIRM</name>
<dbReference type="Proteomes" id="UP000295711">
    <property type="component" value="Unassembled WGS sequence"/>
</dbReference>
<comment type="caution">
    <text evidence="1">The sequence shown here is derived from an EMBL/GenBank/DDBJ whole genome shotgun (WGS) entry which is preliminary data.</text>
</comment>
<dbReference type="AlphaFoldDB" id="A0A4R2LF53"/>
<evidence type="ECO:0000313" key="2">
    <source>
        <dbReference type="Proteomes" id="UP000295711"/>
    </source>
</evidence>
<sequence>MKMKKIKKSTIVEAQKRKKKIVEFYYMTPEKTDAKELTRFITSVDEEKVDVWPELNLMEVVLDSDSLIFQDGRECFVDPLDLEFIEERKIQSIYVVSYEEGDDQKARRVIKEILDAKGGFLCSDTEDFEPMFTADTIL</sequence>
<proteinExistence type="predicted"/>
<dbReference type="EMBL" id="SLXA01000007">
    <property type="protein sequence ID" value="TCO84486.1"/>
    <property type="molecule type" value="Genomic_DNA"/>
</dbReference>
<dbReference type="OrthoDB" id="2053647at2"/>
<protein>
    <submittedName>
        <fullName evidence="1">Uncharacterized protein</fullName>
    </submittedName>
</protein>
<reference evidence="1 2" key="1">
    <citation type="submission" date="2019-03" db="EMBL/GenBank/DDBJ databases">
        <title>Genomic Encyclopedia of Type Strains, Phase IV (KMG-IV): sequencing the most valuable type-strain genomes for metagenomic binning, comparative biology and taxonomic classification.</title>
        <authorList>
            <person name="Goeker M."/>
        </authorList>
    </citation>
    <scope>NUCLEOTIDE SEQUENCE [LARGE SCALE GENOMIC DNA]</scope>
    <source>
        <strain evidence="1 2">DSM 28559</strain>
    </source>
</reference>